<sequence length="166" mass="20037">MKRIIINGKRNIEKIKGEKGKRKVTENIDKNVFDKLFQVEYLNKLYLEENFNGFTFIKKEVERKITGYKNQDIKKTKLEENLITYEQCLEKLVISKLKCYYCKKECLLTYENVREESQWTLDRLDNSQGHNKDNVVICCLKCNLKRRTLDDKKFKFSKQMRIIKTF</sequence>
<dbReference type="AlphaFoldDB" id="A0A6C0JC68"/>
<evidence type="ECO:0008006" key="2">
    <source>
        <dbReference type="Google" id="ProtNLM"/>
    </source>
</evidence>
<organism evidence="1">
    <name type="scientific">viral metagenome</name>
    <dbReference type="NCBI Taxonomy" id="1070528"/>
    <lineage>
        <taxon>unclassified sequences</taxon>
        <taxon>metagenomes</taxon>
        <taxon>organismal metagenomes</taxon>
    </lineage>
</organism>
<dbReference type="Gene3D" id="3.30.40.220">
    <property type="match status" value="1"/>
</dbReference>
<evidence type="ECO:0000313" key="1">
    <source>
        <dbReference type="EMBL" id="QHU02157.1"/>
    </source>
</evidence>
<dbReference type="EMBL" id="MN740355">
    <property type="protein sequence ID" value="QHU02157.1"/>
    <property type="molecule type" value="Genomic_DNA"/>
</dbReference>
<name>A0A6C0JC68_9ZZZZ</name>
<reference evidence="1" key="1">
    <citation type="journal article" date="2020" name="Nature">
        <title>Giant virus diversity and host interactions through global metagenomics.</title>
        <authorList>
            <person name="Schulz F."/>
            <person name="Roux S."/>
            <person name="Paez-Espino D."/>
            <person name="Jungbluth S."/>
            <person name="Walsh D.A."/>
            <person name="Denef V.J."/>
            <person name="McMahon K.D."/>
            <person name="Konstantinidis K.T."/>
            <person name="Eloe-Fadrosh E.A."/>
            <person name="Kyrpides N.C."/>
            <person name="Woyke T."/>
        </authorList>
    </citation>
    <scope>NUCLEOTIDE SEQUENCE</scope>
    <source>
        <strain evidence="1">GVMAG-M-3300025880-75</strain>
    </source>
</reference>
<proteinExistence type="predicted"/>
<protein>
    <recommendedName>
        <fullName evidence="2">HNH nuclease domain-containing protein</fullName>
    </recommendedName>
</protein>
<accession>A0A6C0JC68</accession>